<dbReference type="Pfam" id="PF00990">
    <property type="entry name" value="GGDEF"/>
    <property type="match status" value="1"/>
</dbReference>
<dbReference type="SMART" id="SM00052">
    <property type="entry name" value="EAL"/>
    <property type="match status" value="1"/>
</dbReference>
<evidence type="ECO:0000259" key="2">
    <source>
        <dbReference type="PROSITE" id="PS50883"/>
    </source>
</evidence>
<dbReference type="PROSITE" id="PS50883">
    <property type="entry name" value="EAL"/>
    <property type="match status" value="1"/>
</dbReference>
<dbReference type="FunFam" id="3.30.70.270:FF:000001">
    <property type="entry name" value="Diguanylate cyclase domain protein"/>
    <property type="match status" value="1"/>
</dbReference>
<dbReference type="CDD" id="cd12914">
    <property type="entry name" value="PDC1_DGC_like"/>
    <property type="match status" value="1"/>
</dbReference>
<sequence>MNPHNSSAVRNTTTHFLSQVRPSLFVAIWPILGLLLLQGLWSYTGHQLNGMKQDTENKIRAQVTLSAESYTQQLRQTLEQIDQIALRLKYNSEDPSRQVDLERDKQLGLFPSDHYLYASVFDVEGKPVTSTVSGWKTMELSIKDRSDFQVHASNCCTGLVVSLPTRSKLMGKTVIRFTRRLSKPDGSFAGIVSVAVEPAFLITFQENVGVGDKDFVSVRLTTGPLLATKVGNSRDVKVFYRKNPVFAADSGLLLEPAEKFIDNEARYVAWKKLDKYPVIALSGVAVKSAMAPYYATERHYRDVAIFSSIVIILLSIVAAYVAAGVAKRRRMASEIEETYRLATDAANEGFYMLRPVISRQGYPEDFIIEDCNNRAAELIGTSRDQLTGTRLSDNAHVYFREDMLDLCRQGLEKGLLEDEVRIAQGSPIRASWVYRRVVRSNSGLAITVRDISDAKQQEEALAHLANHDTLTKLPNRHWLNGYLPKAIEQASHGTRRLAIFFIDLDNFKNINDTLGHEAGDELLIQATQRLKDAVRASDHVARLGGDEFVVILNHYEIEEDVIRVAKAIIHTISQPFALESGNSNQVSASIGISLFPQDGQDAESLLKHADIAMYAAKAAGKGRYAFYHAHLSDALILRLSKENALRAAIEKDEFVVHFQPRVGVQSGKLTSMEALVRWERPEYGLIYPSEFIDVAEDIGLITQIGELVIEKVCRQIAVWKAKSLPLVPVSVNVSAQQLKAGALSAFIASCMCRYDVEPRLLEAELTESTVIEKSRIVTNELEALRNLGIKLMIDDFGTGYSSMAQLHRLDVDVLKVDRAFTNALLEDSEGELLFKAIMSMATALDMCVVAEGVETREQLRILANLDCDEIQGFIISKAISAEEMSQLMIKRVLLSSGRVHLHASKEH</sequence>
<dbReference type="SUPFAM" id="SSF55785">
    <property type="entry name" value="PYP-like sensor domain (PAS domain)"/>
    <property type="match status" value="1"/>
</dbReference>
<dbReference type="Pfam" id="PF00563">
    <property type="entry name" value="EAL"/>
    <property type="match status" value="1"/>
</dbReference>
<accession>A0A4R3HXG3</accession>
<dbReference type="Gene3D" id="3.30.70.270">
    <property type="match status" value="1"/>
</dbReference>
<name>A0A4R3HXG3_PAULE</name>
<dbReference type="InterPro" id="IPR001633">
    <property type="entry name" value="EAL_dom"/>
</dbReference>
<dbReference type="InterPro" id="IPR035919">
    <property type="entry name" value="EAL_sf"/>
</dbReference>
<dbReference type="Gene3D" id="3.20.20.450">
    <property type="entry name" value="EAL domain"/>
    <property type="match status" value="1"/>
</dbReference>
<keyword evidence="1" id="KW-0472">Membrane</keyword>
<protein>
    <submittedName>
        <fullName evidence="4">PAS domain S-box-containing protein/diguanylate cyclase (GGDEF)-like protein</fullName>
    </submittedName>
</protein>
<keyword evidence="1" id="KW-1133">Transmembrane helix</keyword>
<organism evidence="4 5">
    <name type="scientific">Paucimonas lemoignei</name>
    <name type="common">Pseudomonas lemoignei</name>
    <dbReference type="NCBI Taxonomy" id="29443"/>
    <lineage>
        <taxon>Bacteria</taxon>
        <taxon>Pseudomonadati</taxon>
        <taxon>Pseudomonadota</taxon>
        <taxon>Betaproteobacteria</taxon>
        <taxon>Burkholderiales</taxon>
        <taxon>Burkholderiaceae</taxon>
        <taxon>Paucimonas</taxon>
    </lineage>
</organism>
<dbReference type="InterPro" id="IPR052155">
    <property type="entry name" value="Biofilm_reg_signaling"/>
</dbReference>
<comment type="caution">
    <text evidence="4">The sequence shown here is derived from an EMBL/GenBank/DDBJ whole genome shotgun (WGS) entry which is preliminary data.</text>
</comment>
<evidence type="ECO:0000256" key="1">
    <source>
        <dbReference type="SAM" id="Phobius"/>
    </source>
</evidence>
<evidence type="ECO:0000313" key="4">
    <source>
        <dbReference type="EMBL" id="TCS37514.1"/>
    </source>
</evidence>
<dbReference type="InterPro" id="IPR029787">
    <property type="entry name" value="Nucleotide_cyclase"/>
</dbReference>
<dbReference type="EMBL" id="SLZQ01000004">
    <property type="protein sequence ID" value="TCS37514.1"/>
    <property type="molecule type" value="Genomic_DNA"/>
</dbReference>
<dbReference type="PROSITE" id="PS50887">
    <property type="entry name" value="GGDEF"/>
    <property type="match status" value="1"/>
</dbReference>
<reference evidence="4 5" key="1">
    <citation type="submission" date="2019-03" db="EMBL/GenBank/DDBJ databases">
        <title>Genomic Encyclopedia of Type Strains, Phase IV (KMG-IV): sequencing the most valuable type-strain genomes for metagenomic binning, comparative biology and taxonomic classification.</title>
        <authorList>
            <person name="Goeker M."/>
        </authorList>
    </citation>
    <scope>NUCLEOTIDE SEQUENCE [LARGE SCALE GENOMIC DNA]</scope>
    <source>
        <strain evidence="4 5">DSM 7445</strain>
    </source>
</reference>
<dbReference type="GO" id="GO:0003824">
    <property type="term" value="F:catalytic activity"/>
    <property type="evidence" value="ECO:0007669"/>
    <property type="project" value="UniProtKB-ARBA"/>
</dbReference>
<keyword evidence="5" id="KW-1185">Reference proteome</keyword>
<dbReference type="SUPFAM" id="SSF55073">
    <property type="entry name" value="Nucleotide cyclase"/>
    <property type="match status" value="1"/>
</dbReference>
<dbReference type="SUPFAM" id="SSF141868">
    <property type="entry name" value="EAL domain-like"/>
    <property type="match status" value="1"/>
</dbReference>
<dbReference type="InterPro" id="IPR043128">
    <property type="entry name" value="Rev_trsase/Diguanyl_cyclase"/>
</dbReference>
<keyword evidence="1" id="KW-0812">Transmembrane</keyword>
<proteinExistence type="predicted"/>
<dbReference type="InterPro" id="IPR035965">
    <property type="entry name" value="PAS-like_dom_sf"/>
</dbReference>
<dbReference type="Proteomes" id="UP000295382">
    <property type="component" value="Unassembled WGS sequence"/>
</dbReference>
<dbReference type="PANTHER" id="PTHR44757">
    <property type="entry name" value="DIGUANYLATE CYCLASE DGCP"/>
    <property type="match status" value="1"/>
</dbReference>
<feature type="domain" description="EAL" evidence="2">
    <location>
        <begin position="638"/>
        <end position="892"/>
    </location>
</feature>
<dbReference type="RefSeq" id="WP_132258450.1">
    <property type="nucleotide sequence ID" value="NZ_SLZQ01000004.1"/>
</dbReference>
<dbReference type="SMART" id="SM00267">
    <property type="entry name" value="GGDEF"/>
    <property type="match status" value="1"/>
</dbReference>
<dbReference type="PANTHER" id="PTHR44757:SF2">
    <property type="entry name" value="BIOFILM ARCHITECTURE MAINTENANCE PROTEIN MBAA"/>
    <property type="match status" value="1"/>
</dbReference>
<dbReference type="AlphaFoldDB" id="A0A4R3HXG3"/>
<feature type="transmembrane region" description="Helical" evidence="1">
    <location>
        <begin position="24"/>
        <end position="43"/>
    </location>
</feature>
<dbReference type="Gene3D" id="3.30.450.20">
    <property type="entry name" value="PAS domain"/>
    <property type="match status" value="2"/>
</dbReference>
<gene>
    <name evidence="4" type="ORF">EDC30_104318</name>
</gene>
<dbReference type="InterPro" id="IPR000160">
    <property type="entry name" value="GGDEF_dom"/>
</dbReference>
<dbReference type="NCBIfam" id="TIGR00229">
    <property type="entry name" value="sensory_box"/>
    <property type="match status" value="1"/>
</dbReference>
<dbReference type="NCBIfam" id="TIGR00254">
    <property type="entry name" value="GGDEF"/>
    <property type="match status" value="1"/>
</dbReference>
<dbReference type="CDD" id="cd01948">
    <property type="entry name" value="EAL"/>
    <property type="match status" value="1"/>
</dbReference>
<evidence type="ECO:0000313" key="5">
    <source>
        <dbReference type="Proteomes" id="UP000295382"/>
    </source>
</evidence>
<evidence type="ECO:0000259" key="3">
    <source>
        <dbReference type="PROSITE" id="PS50887"/>
    </source>
</evidence>
<feature type="domain" description="GGDEF" evidence="3">
    <location>
        <begin position="495"/>
        <end position="629"/>
    </location>
</feature>
<dbReference type="OrthoDB" id="9813903at2"/>
<dbReference type="CDD" id="cd01949">
    <property type="entry name" value="GGDEF"/>
    <property type="match status" value="1"/>
</dbReference>
<feature type="transmembrane region" description="Helical" evidence="1">
    <location>
        <begin position="306"/>
        <end position="326"/>
    </location>
</feature>
<dbReference type="InterPro" id="IPR000014">
    <property type="entry name" value="PAS"/>
</dbReference>